<feature type="compositionally biased region" description="Polar residues" evidence="1">
    <location>
        <begin position="459"/>
        <end position="470"/>
    </location>
</feature>
<feature type="compositionally biased region" description="Basic and acidic residues" evidence="1">
    <location>
        <begin position="650"/>
        <end position="663"/>
    </location>
</feature>
<feature type="region of interest" description="Disordered" evidence="1">
    <location>
        <begin position="306"/>
        <end position="331"/>
    </location>
</feature>
<feature type="compositionally biased region" description="Basic and acidic residues" evidence="1">
    <location>
        <begin position="240"/>
        <end position="252"/>
    </location>
</feature>
<feature type="region of interest" description="Disordered" evidence="1">
    <location>
        <begin position="351"/>
        <end position="478"/>
    </location>
</feature>
<proteinExistence type="predicted"/>
<dbReference type="InterPro" id="IPR007858">
    <property type="entry name" value="Dpy-30_motif"/>
</dbReference>
<feature type="compositionally biased region" description="Basic and acidic residues" evidence="1">
    <location>
        <begin position="416"/>
        <end position="458"/>
    </location>
</feature>
<dbReference type="Pfam" id="PF05186">
    <property type="entry name" value="Dpy-30"/>
    <property type="match status" value="1"/>
</dbReference>
<dbReference type="InterPro" id="IPR049630">
    <property type="entry name" value="DYDC-like_DD"/>
</dbReference>
<reference evidence="2" key="1">
    <citation type="submission" date="2015-12" db="EMBL/GenBank/DDBJ databases">
        <title>De novo transcriptome assembly of four potential Pierce s Disease insect vectors from Arizona vineyards.</title>
        <authorList>
            <person name="Tassone E.E."/>
        </authorList>
    </citation>
    <scope>NUCLEOTIDE SEQUENCE</scope>
</reference>
<feature type="compositionally biased region" description="Acidic residues" evidence="1">
    <location>
        <begin position="224"/>
        <end position="238"/>
    </location>
</feature>
<feature type="compositionally biased region" description="Basic and acidic residues" evidence="1">
    <location>
        <begin position="584"/>
        <end position="641"/>
    </location>
</feature>
<feature type="compositionally biased region" description="Basic and acidic residues" evidence="1">
    <location>
        <begin position="267"/>
        <end position="284"/>
    </location>
</feature>
<gene>
    <name evidence="2" type="ORF">g.41855</name>
</gene>
<dbReference type="EMBL" id="GEDC01026043">
    <property type="protein sequence ID" value="JAS11255.1"/>
    <property type="molecule type" value="Transcribed_RNA"/>
</dbReference>
<dbReference type="CDD" id="cd22966">
    <property type="entry name" value="DD_DYDC-like"/>
    <property type="match status" value="1"/>
</dbReference>
<feature type="region of interest" description="Disordered" evidence="1">
    <location>
        <begin position="578"/>
        <end position="663"/>
    </location>
</feature>
<feature type="compositionally biased region" description="Basic and acidic residues" evidence="1">
    <location>
        <begin position="375"/>
        <end position="403"/>
    </location>
</feature>
<accession>A0A1B6CD23</accession>
<organism evidence="2">
    <name type="scientific">Clastoptera arizonana</name>
    <name type="common">Arizona spittle bug</name>
    <dbReference type="NCBI Taxonomy" id="38151"/>
    <lineage>
        <taxon>Eukaryota</taxon>
        <taxon>Metazoa</taxon>
        <taxon>Ecdysozoa</taxon>
        <taxon>Arthropoda</taxon>
        <taxon>Hexapoda</taxon>
        <taxon>Insecta</taxon>
        <taxon>Pterygota</taxon>
        <taxon>Neoptera</taxon>
        <taxon>Paraneoptera</taxon>
        <taxon>Hemiptera</taxon>
        <taxon>Auchenorrhyncha</taxon>
        <taxon>Cercopoidea</taxon>
        <taxon>Clastopteridae</taxon>
        <taxon>Clastoptera</taxon>
    </lineage>
</organism>
<protein>
    <submittedName>
        <fullName evidence="2">Uncharacterized protein</fullName>
    </submittedName>
</protein>
<evidence type="ECO:0000256" key="1">
    <source>
        <dbReference type="SAM" id="MobiDB-lite"/>
    </source>
</evidence>
<name>A0A1B6CD23_9HEMI</name>
<sequence length="663" mass="77104">MSENNVHVEVVKNKPNVILKCVPVESENQVVCYCKKRESKVSIKKENNNLFNDISEYLQLIGQKMIHREKSECCREEKEHHFQSVKSLRRTKLKCAPNCRGVEFKDIPNYEDKECQYEISIEKNTKVQDKNKLLHLEINFINEINLPGSEFCKCNKKSTECTCCNVENNALKKTIPLKKEDQSSKYCIVVSPEGETSIFYYSTNIKSGKKKKSEKERTFRSESDECEEEQESSEDYSYDTEAREDSVKKITDTDDWQMSEDQPNELAQKDTRGDEIRGKETENGLVHEEIKDSNDLEMVFDENRLEDGELTENERISSELSDMRKSNDSELMRDEKELLEGDRKQLEEEKAKLLNDDKISEEENIEESMFQENITLKEDDTKEEGKILEDNEFMEGKQSKQETSDIEDDDSGYVDPGKEKLKSSHESDVYSKEHESSMDEEELKAREHKVDEESRDSKGSIQEGTTTDLKTSQEDIKSETYSEPSVSIINNWSENTKYLQNAVGHYLVQSIANIAFSKPQDPITNLGQRLYKHRYNEEYRIIAEDEKEDAMLYKEMFRFQKREIKRFKTSKKKRINTNEEYYENDSKKSIPRDSKELRESQENNARGDIEERGSISVVDKEGTGSFDKEGKHGSKSLRDSVGDGLNFESTKMDNDEKIIMPNS</sequence>
<dbReference type="AlphaFoldDB" id="A0A1B6CD23"/>
<evidence type="ECO:0000313" key="2">
    <source>
        <dbReference type="EMBL" id="JAS11255.1"/>
    </source>
</evidence>
<feature type="compositionally biased region" description="Basic and acidic residues" evidence="1">
    <location>
        <begin position="213"/>
        <end position="223"/>
    </location>
</feature>
<feature type="region of interest" description="Disordered" evidence="1">
    <location>
        <begin position="211"/>
        <end position="284"/>
    </location>
</feature>